<dbReference type="InterPro" id="IPR017455">
    <property type="entry name" value="Znf_FYVE-rel"/>
</dbReference>
<name>A0A8T1W2T8_9STRA</name>
<dbReference type="OrthoDB" id="303614at2759"/>
<evidence type="ECO:0000256" key="1">
    <source>
        <dbReference type="ARBA" id="ARBA00022723"/>
    </source>
</evidence>
<dbReference type="AlphaFoldDB" id="A0A8T1W2T8"/>
<feature type="domain" description="FYVE-type" evidence="6">
    <location>
        <begin position="312"/>
        <end position="374"/>
    </location>
</feature>
<keyword evidence="2 4" id="KW-0863">Zinc-finger</keyword>
<dbReference type="PANTHER" id="PTHR43102">
    <property type="entry name" value="SLR1143 PROTEIN"/>
    <property type="match status" value="1"/>
</dbReference>
<evidence type="ECO:0000259" key="6">
    <source>
        <dbReference type="PROSITE" id="PS50178"/>
    </source>
</evidence>
<evidence type="ECO:0000313" key="8">
    <source>
        <dbReference type="Proteomes" id="UP000694044"/>
    </source>
</evidence>
<dbReference type="EMBL" id="JAGDFM010000069">
    <property type="protein sequence ID" value="KAG7387937.1"/>
    <property type="molecule type" value="Genomic_DNA"/>
</dbReference>
<feature type="region of interest" description="Disordered" evidence="5">
    <location>
        <begin position="1"/>
        <end position="31"/>
    </location>
</feature>
<reference evidence="7" key="1">
    <citation type="submission" date="2021-02" db="EMBL/GenBank/DDBJ databases">
        <authorList>
            <person name="Palmer J.M."/>
        </authorList>
    </citation>
    <scope>NUCLEOTIDE SEQUENCE</scope>
    <source>
        <strain evidence="7">SCRP734</strain>
    </source>
</reference>
<accession>A0A8T1W2T8</accession>
<dbReference type="PANTHER" id="PTHR43102:SF2">
    <property type="entry name" value="GAF DOMAIN-CONTAINING PROTEIN"/>
    <property type="match status" value="1"/>
</dbReference>
<keyword evidence="8" id="KW-1185">Reference proteome</keyword>
<evidence type="ECO:0000256" key="3">
    <source>
        <dbReference type="ARBA" id="ARBA00022833"/>
    </source>
</evidence>
<feature type="compositionally biased region" description="Polar residues" evidence="5">
    <location>
        <begin position="11"/>
        <end position="27"/>
    </location>
</feature>
<evidence type="ECO:0000313" key="7">
    <source>
        <dbReference type="EMBL" id="KAG7387937.1"/>
    </source>
</evidence>
<dbReference type="PROSITE" id="PS50178">
    <property type="entry name" value="ZF_FYVE"/>
    <property type="match status" value="1"/>
</dbReference>
<proteinExistence type="predicted"/>
<evidence type="ECO:0000256" key="2">
    <source>
        <dbReference type="ARBA" id="ARBA00022771"/>
    </source>
</evidence>
<dbReference type="GO" id="GO:0008270">
    <property type="term" value="F:zinc ion binding"/>
    <property type="evidence" value="ECO:0007669"/>
    <property type="project" value="UniProtKB-KW"/>
</dbReference>
<comment type="caution">
    <text evidence="7">The sequence shown here is derived from an EMBL/GenBank/DDBJ whole genome shotgun (WGS) entry which is preliminary data.</text>
</comment>
<evidence type="ECO:0000256" key="5">
    <source>
        <dbReference type="SAM" id="MobiDB-lite"/>
    </source>
</evidence>
<evidence type="ECO:0000256" key="4">
    <source>
        <dbReference type="PROSITE-ProRule" id="PRU00091"/>
    </source>
</evidence>
<keyword evidence="1" id="KW-0479">Metal-binding</keyword>
<keyword evidence="3" id="KW-0862">Zinc</keyword>
<sequence>MAPPADGAHFNMNSSGTEKTPRWTNQDDASETGVCRVTSMPSTLADELLWSHARAVAAPAVDLSKLPTMSLGQWDAGIGKLKHKHDSLRAFSRKRTGPNTTEVLVTGELQCSAADVAALLRCPGEGDFNATMARIHGRSFERGAVVHRGTAANQDEGDDLCPYQCVKTASFKHPRLALLDPDERWCFLEEFAPVSHDGFTLSQRSLCPDALPQAARPPIELGRRRRGCAKKLTHQLVGFSLGYSVETISGREPAAVRIVFYGCASSEDGDNADAVQRRVKLLARGVLNLPELVQRRQLNAQAPAGARLTSKRLASSQCVGCSRRFHKLLLIKKTPCYLCAQFVCWRCWTRQPLDTVYGRKIAVLVCPHCLDSIQNCNYAASHVAGQRSGSSASTSSHGSGGDTFRSAQVLSDSNKADEPGSAVVAYLAEVLSDEIKEEPSSKPQSIVDPVAAAPKSRAAVQELASMLDEGVGCVWTHCSDNNDDVSPALGLKSSSVLLQA</sequence>
<dbReference type="Proteomes" id="UP000694044">
    <property type="component" value="Unassembled WGS sequence"/>
</dbReference>
<protein>
    <recommendedName>
        <fullName evidence="6">FYVE-type domain-containing protein</fullName>
    </recommendedName>
</protein>
<gene>
    <name evidence="7" type="ORF">PHYPSEUDO_013335</name>
</gene>
<organism evidence="7 8">
    <name type="scientific">Phytophthora pseudosyringae</name>
    <dbReference type="NCBI Taxonomy" id="221518"/>
    <lineage>
        <taxon>Eukaryota</taxon>
        <taxon>Sar</taxon>
        <taxon>Stramenopiles</taxon>
        <taxon>Oomycota</taxon>
        <taxon>Peronosporomycetes</taxon>
        <taxon>Peronosporales</taxon>
        <taxon>Peronosporaceae</taxon>
        <taxon>Phytophthora</taxon>
    </lineage>
</organism>